<feature type="chain" id="PRO_5025588807" evidence="3">
    <location>
        <begin position="24"/>
        <end position="548"/>
    </location>
</feature>
<dbReference type="EMBL" id="ML976737">
    <property type="protein sequence ID" value="KAF1967113.1"/>
    <property type="molecule type" value="Genomic_DNA"/>
</dbReference>
<dbReference type="Proteomes" id="UP000800036">
    <property type="component" value="Unassembled WGS sequence"/>
</dbReference>
<dbReference type="InterPro" id="IPR016166">
    <property type="entry name" value="FAD-bd_PCMH"/>
</dbReference>
<dbReference type="Gene3D" id="3.40.462.20">
    <property type="match status" value="1"/>
</dbReference>
<dbReference type="InterPro" id="IPR050432">
    <property type="entry name" value="FAD-linked_Oxidoreductases_BP"/>
</dbReference>
<evidence type="ECO:0000256" key="2">
    <source>
        <dbReference type="ARBA" id="ARBA00023002"/>
    </source>
</evidence>
<protein>
    <submittedName>
        <fullName evidence="5">FAD-binding domain-containing protein</fullName>
    </submittedName>
</protein>
<dbReference type="AlphaFoldDB" id="A0A6A5UPK3"/>
<accession>A0A6A5UPK3</accession>
<evidence type="ECO:0000313" key="6">
    <source>
        <dbReference type="Proteomes" id="UP000800036"/>
    </source>
</evidence>
<comment type="similarity">
    <text evidence="1">Belongs to the oxygen-dependent FAD-linked oxidoreductase family.</text>
</comment>
<dbReference type="OrthoDB" id="9983560at2759"/>
<keyword evidence="2" id="KW-0560">Oxidoreductase</keyword>
<keyword evidence="6" id="KW-1185">Reference proteome</keyword>
<dbReference type="Pfam" id="PF01565">
    <property type="entry name" value="FAD_binding_4"/>
    <property type="match status" value="1"/>
</dbReference>
<evidence type="ECO:0000256" key="1">
    <source>
        <dbReference type="ARBA" id="ARBA00005466"/>
    </source>
</evidence>
<dbReference type="InterPro" id="IPR016169">
    <property type="entry name" value="FAD-bd_PCMH_sub2"/>
</dbReference>
<proteinExistence type="inferred from homology"/>
<dbReference type="InterPro" id="IPR006094">
    <property type="entry name" value="Oxid_FAD_bind_N"/>
</dbReference>
<gene>
    <name evidence="5" type="ORF">BU23DRAFT_660736</name>
</gene>
<dbReference type="GO" id="GO:0071949">
    <property type="term" value="F:FAD binding"/>
    <property type="evidence" value="ECO:0007669"/>
    <property type="project" value="InterPro"/>
</dbReference>
<dbReference type="PROSITE" id="PS51387">
    <property type="entry name" value="FAD_PCMH"/>
    <property type="match status" value="1"/>
</dbReference>
<evidence type="ECO:0000259" key="4">
    <source>
        <dbReference type="PROSITE" id="PS51387"/>
    </source>
</evidence>
<dbReference type="Gene3D" id="3.30.465.10">
    <property type="match status" value="2"/>
</dbReference>
<dbReference type="InterPro" id="IPR012951">
    <property type="entry name" value="BBE"/>
</dbReference>
<dbReference type="GO" id="GO:0016491">
    <property type="term" value="F:oxidoreductase activity"/>
    <property type="evidence" value="ECO:0007669"/>
    <property type="project" value="UniProtKB-KW"/>
</dbReference>
<sequence>MLFTIHSLAAIAATVILPRLASAAPTLVRNDSACRALPGDADWPQEEEWETLNRTVGGRLIRGVPLAEPSCYSTNVSATSEACGTVQREWESMAPFIADPVNVIAPYEQNNTCSPFLAANATATCKLGNMATYAINVSDAASAAAGVKFTHRHNLRLVVKNTGHDFLGRSSGRGALALWTHHLKDKTVVDYCSSLYTGPALRLGAGVQVRELSVFAGANGLRAVGGSCPTVGAASGLTQGGGHGPLSSAYGLGADNTLEFDVVTMDGQHRTVSPEQDADLYWALSGGGAGNWAVVLSVTVRAYRDGPIAAARFSFSREQVTPQVYWNAVEAWMKYVATLNAIPGFRSMVRVDRSGFSLDMATLPNASVGDMQTALAPFHNTLARLNISLSLNETALHPSYLAHSLITEAFRSIVDGSSAGDPLFVVMSNNVSHINHDNAVNPAWRSSLFLINMVLMSSEQAPWPKLQADLAEMNSWQDRLRLVTPGGGSYGSEATFDNQYWKSEYYGSVYYRLLQIKQRYDPGFVLWNQAAVGSDLYRLRDDGRLCTA</sequence>
<dbReference type="PANTHER" id="PTHR13878">
    <property type="entry name" value="GULONOLACTONE OXIDASE"/>
    <property type="match status" value="1"/>
</dbReference>
<dbReference type="Pfam" id="PF08031">
    <property type="entry name" value="BBE"/>
    <property type="match status" value="1"/>
</dbReference>
<reference evidence="5" key="1">
    <citation type="journal article" date="2020" name="Stud. Mycol.">
        <title>101 Dothideomycetes genomes: a test case for predicting lifestyles and emergence of pathogens.</title>
        <authorList>
            <person name="Haridas S."/>
            <person name="Albert R."/>
            <person name="Binder M."/>
            <person name="Bloem J."/>
            <person name="Labutti K."/>
            <person name="Salamov A."/>
            <person name="Andreopoulos B."/>
            <person name="Baker S."/>
            <person name="Barry K."/>
            <person name="Bills G."/>
            <person name="Bluhm B."/>
            <person name="Cannon C."/>
            <person name="Castanera R."/>
            <person name="Culley D."/>
            <person name="Daum C."/>
            <person name="Ezra D."/>
            <person name="Gonzalez J."/>
            <person name="Henrissat B."/>
            <person name="Kuo A."/>
            <person name="Liang C."/>
            <person name="Lipzen A."/>
            <person name="Lutzoni F."/>
            <person name="Magnuson J."/>
            <person name="Mondo S."/>
            <person name="Nolan M."/>
            <person name="Ohm R."/>
            <person name="Pangilinan J."/>
            <person name="Park H.-J."/>
            <person name="Ramirez L."/>
            <person name="Alfaro M."/>
            <person name="Sun H."/>
            <person name="Tritt A."/>
            <person name="Yoshinaga Y."/>
            <person name="Zwiers L.-H."/>
            <person name="Turgeon B."/>
            <person name="Goodwin S."/>
            <person name="Spatafora J."/>
            <person name="Crous P."/>
            <person name="Grigoriev I."/>
        </authorList>
    </citation>
    <scope>NUCLEOTIDE SEQUENCE</scope>
    <source>
        <strain evidence="5">CBS 107.79</strain>
    </source>
</reference>
<dbReference type="InterPro" id="IPR036318">
    <property type="entry name" value="FAD-bd_PCMH-like_sf"/>
</dbReference>
<evidence type="ECO:0000313" key="5">
    <source>
        <dbReference type="EMBL" id="KAF1967113.1"/>
    </source>
</evidence>
<name>A0A6A5UPK3_9PLEO</name>
<organism evidence="5 6">
    <name type="scientific">Bimuria novae-zelandiae CBS 107.79</name>
    <dbReference type="NCBI Taxonomy" id="1447943"/>
    <lineage>
        <taxon>Eukaryota</taxon>
        <taxon>Fungi</taxon>
        <taxon>Dikarya</taxon>
        <taxon>Ascomycota</taxon>
        <taxon>Pezizomycotina</taxon>
        <taxon>Dothideomycetes</taxon>
        <taxon>Pleosporomycetidae</taxon>
        <taxon>Pleosporales</taxon>
        <taxon>Massarineae</taxon>
        <taxon>Didymosphaeriaceae</taxon>
        <taxon>Bimuria</taxon>
    </lineage>
</organism>
<evidence type="ECO:0000256" key="3">
    <source>
        <dbReference type="SAM" id="SignalP"/>
    </source>
</evidence>
<dbReference type="PANTHER" id="PTHR13878:SF91">
    <property type="entry name" value="FAD BINDING DOMAIN PROTEIN (AFU_ORTHOLOGUE AFUA_6G12070)-RELATED"/>
    <property type="match status" value="1"/>
</dbReference>
<keyword evidence="3" id="KW-0732">Signal</keyword>
<feature type="domain" description="FAD-binding PCMH-type" evidence="4">
    <location>
        <begin position="127"/>
        <end position="305"/>
    </location>
</feature>
<dbReference type="SUPFAM" id="SSF56176">
    <property type="entry name" value="FAD-binding/transporter-associated domain-like"/>
    <property type="match status" value="1"/>
</dbReference>
<feature type="signal peptide" evidence="3">
    <location>
        <begin position="1"/>
        <end position="23"/>
    </location>
</feature>